<evidence type="ECO:0000313" key="1">
    <source>
        <dbReference type="EMBL" id="MCZ0867081.1"/>
    </source>
</evidence>
<keyword evidence="2" id="KW-1185">Reference proteome</keyword>
<gene>
    <name evidence="1" type="ORF">O0V09_17925</name>
</gene>
<comment type="caution">
    <text evidence="1">The sequence shown here is derived from an EMBL/GenBank/DDBJ whole genome shotgun (WGS) entry which is preliminary data.</text>
</comment>
<proteinExistence type="predicted"/>
<name>A0A9J6RS29_9GAMM</name>
<reference evidence="1 2" key="1">
    <citation type="submission" date="2022-12" db="EMBL/GenBank/DDBJ databases">
        <title>Dasania phycosphaerae sp. nov., isolated from particulate material of the south coast of Korea.</title>
        <authorList>
            <person name="Jiang Y."/>
        </authorList>
    </citation>
    <scope>NUCLEOTIDE SEQUENCE [LARGE SCALE GENOMIC DNA]</scope>
    <source>
        <strain evidence="1 2">GY-19</strain>
    </source>
</reference>
<dbReference type="EMBL" id="JAPTGG010000022">
    <property type="protein sequence ID" value="MCZ0867081.1"/>
    <property type="molecule type" value="Genomic_DNA"/>
</dbReference>
<organism evidence="1 2">
    <name type="scientific">Dasania phycosphaerae</name>
    <dbReference type="NCBI Taxonomy" id="2950436"/>
    <lineage>
        <taxon>Bacteria</taxon>
        <taxon>Pseudomonadati</taxon>
        <taxon>Pseudomonadota</taxon>
        <taxon>Gammaproteobacteria</taxon>
        <taxon>Cellvibrionales</taxon>
        <taxon>Spongiibacteraceae</taxon>
        <taxon>Dasania</taxon>
    </lineage>
</organism>
<dbReference type="AlphaFoldDB" id="A0A9J6RS29"/>
<evidence type="ECO:0000313" key="2">
    <source>
        <dbReference type="Proteomes" id="UP001069090"/>
    </source>
</evidence>
<dbReference type="RefSeq" id="WP_258333010.1">
    <property type="nucleotide sequence ID" value="NZ_JAPTGG010000022.1"/>
</dbReference>
<dbReference type="Pfam" id="PF11042">
    <property type="entry name" value="DUF2750"/>
    <property type="match status" value="1"/>
</dbReference>
<dbReference type="InterPro" id="IPR021284">
    <property type="entry name" value="DUF2750"/>
</dbReference>
<accession>A0A9J6RS29</accession>
<sequence>MNIELIGEKKYMHSILSQKGLWVLMKENSLYTITAEEGNAVATWESESKAIDFSQKLNEKMKSMFVPLDLFLNKWLSSTEMNITEILASPKHNVAALTYTTSEFINAAKT</sequence>
<protein>
    <submittedName>
        <fullName evidence="1">DUF2750 domain-containing protein</fullName>
    </submittedName>
</protein>
<dbReference type="Proteomes" id="UP001069090">
    <property type="component" value="Unassembled WGS sequence"/>
</dbReference>